<dbReference type="InterPro" id="IPR025665">
    <property type="entry name" value="Beta-barrel_OMP_2"/>
</dbReference>
<keyword evidence="4" id="KW-1185">Reference proteome</keyword>
<sequence length="250" mass="27048">MRKNVFLIAALFALGMANAQEAVSTKPVRFGVKSGVNVASVDGISSPILGFHIGGVMEYKFNEKFGIQSEIFYSLEGGKDEFDDEVGGTQYHYVQEITLNNINFPVMFKYYPTAGFSVEAGPQIGFIVKANDKSELRVPDSNAVGRTDGDMSEDQTVIVVTNGDGSLSAAVIDHDYKLNKINFSVNVGVGYELKSGMFFQARYNLGLTDFTENRNVLSGNVSGSGTPVVPNHYGESLKASSAQISVGYKF</sequence>
<evidence type="ECO:0000256" key="1">
    <source>
        <dbReference type="SAM" id="SignalP"/>
    </source>
</evidence>
<comment type="caution">
    <text evidence="3">The sequence shown here is derived from an EMBL/GenBank/DDBJ whole genome shotgun (WGS) entry which is preliminary data.</text>
</comment>
<dbReference type="EMBL" id="SRLH01000004">
    <property type="protein sequence ID" value="TGD58027.1"/>
    <property type="molecule type" value="Genomic_DNA"/>
</dbReference>
<organism evidence="3 4">
    <name type="scientific">Flavobacterium humi</name>
    <dbReference type="NCBI Taxonomy" id="2562683"/>
    <lineage>
        <taxon>Bacteria</taxon>
        <taxon>Pseudomonadati</taxon>
        <taxon>Bacteroidota</taxon>
        <taxon>Flavobacteriia</taxon>
        <taxon>Flavobacteriales</taxon>
        <taxon>Flavobacteriaceae</taxon>
        <taxon>Flavobacterium</taxon>
    </lineage>
</organism>
<keyword evidence="1" id="KW-0732">Signal</keyword>
<dbReference type="OrthoDB" id="947434at2"/>
<feature type="signal peptide" evidence="1">
    <location>
        <begin position="1"/>
        <end position="19"/>
    </location>
</feature>
<reference evidence="3 4" key="1">
    <citation type="submission" date="2019-04" db="EMBL/GenBank/DDBJ databases">
        <title>Flavobacterium sp. strain DS2-A Genome sequencing and assembly.</title>
        <authorList>
            <person name="Kim I."/>
        </authorList>
    </citation>
    <scope>NUCLEOTIDE SEQUENCE [LARGE SCALE GENOMIC DNA]</scope>
    <source>
        <strain evidence="3 4">DS2-A</strain>
    </source>
</reference>
<protein>
    <submittedName>
        <fullName evidence="3">PorT family protein</fullName>
    </submittedName>
</protein>
<dbReference type="Proteomes" id="UP000297407">
    <property type="component" value="Unassembled WGS sequence"/>
</dbReference>
<evidence type="ECO:0000313" key="3">
    <source>
        <dbReference type="EMBL" id="TGD58027.1"/>
    </source>
</evidence>
<name>A0A4Z0L6K3_9FLAO</name>
<proteinExistence type="predicted"/>
<dbReference type="AlphaFoldDB" id="A0A4Z0L6K3"/>
<accession>A0A4Z0L6K3</accession>
<evidence type="ECO:0000313" key="4">
    <source>
        <dbReference type="Proteomes" id="UP000297407"/>
    </source>
</evidence>
<feature type="domain" description="Outer membrane protein beta-barrel" evidence="2">
    <location>
        <begin position="19"/>
        <end position="211"/>
    </location>
</feature>
<dbReference type="Pfam" id="PF13568">
    <property type="entry name" value="OMP_b-brl_2"/>
    <property type="match status" value="1"/>
</dbReference>
<feature type="chain" id="PRO_5021437618" evidence="1">
    <location>
        <begin position="20"/>
        <end position="250"/>
    </location>
</feature>
<evidence type="ECO:0000259" key="2">
    <source>
        <dbReference type="Pfam" id="PF13568"/>
    </source>
</evidence>
<gene>
    <name evidence="3" type="ORF">E4635_08445</name>
</gene>
<dbReference type="RefSeq" id="WP_135526198.1">
    <property type="nucleotide sequence ID" value="NZ_SRLH01000004.1"/>
</dbReference>